<organism evidence="8 9">
    <name type="scientific">Sphingomonas lutea</name>
    <dbReference type="NCBI Taxonomy" id="1045317"/>
    <lineage>
        <taxon>Bacteria</taxon>
        <taxon>Pseudomonadati</taxon>
        <taxon>Pseudomonadota</taxon>
        <taxon>Alphaproteobacteria</taxon>
        <taxon>Sphingomonadales</taxon>
        <taxon>Sphingomonadaceae</taxon>
        <taxon>Sphingomonas</taxon>
    </lineage>
</organism>
<reference evidence="8 9" key="1">
    <citation type="submission" date="2020-08" db="EMBL/GenBank/DDBJ databases">
        <title>Genome sequence of Sphingomonas lutea KCTC 23642T.</title>
        <authorList>
            <person name="Hyun D.-W."/>
            <person name="Bae J.-W."/>
        </authorList>
    </citation>
    <scope>NUCLEOTIDE SEQUENCE [LARGE SCALE GENOMIC DNA]</scope>
    <source>
        <strain evidence="8 9">KCTC 23642</strain>
    </source>
</reference>
<dbReference type="Proteomes" id="UP000515971">
    <property type="component" value="Chromosome"/>
</dbReference>
<evidence type="ECO:0000313" key="8">
    <source>
        <dbReference type="EMBL" id="QNN67453.1"/>
    </source>
</evidence>
<feature type="domain" description="EamA" evidence="7">
    <location>
        <begin position="158"/>
        <end position="294"/>
    </location>
</feature>
<keyword evidence="9" id="KW-1185">Reference proteome</keyword>
<evidence type="ECO:0000256" key="1">
    <source>
        <dbReference type="ARBA" id="ARBA00004141"/>
    </source>
</evidence>
<dbReference type="SUPFAM" id="SSF103481">
    <property type="entry name" value="Multidrug resistance efflux transporter EmrE"/>
    <property type="match status" value="2"/>
</dbReference>
<evidence type="ECO:0000259" key="7">
    <source>
        <dbReference type="Pfam" id="PF00892"/>
    </source>
</evidence>
<name>A0A7G9SHX8_9SPHN</name>
<dbReference type="Pfam" id="PF00892">
    <property type="entry name" value="EamA"/>
    <property type="match status" value="2"/>
</dbReference>
<dbReference type="PANTHER" id="PTHR32322:SF2">
    <property type="entry name" value="EAMA DOMAIN-CONTAINING PROTEIN"/>
    <property type="match status" value="1"/>
</dbReference>
<feature type="transmembrane region" description="Helical" evidence="6">
    <location>
        <begin position="97"/>
        <end position="119"/>
    </location>
</feature>
<accession>A0A7G9SHX8</accession>
<dbReference type="InterPro" id="IPR000620">
    <property type="entry name" value="EamA_dom"/>
</dbReference>
<feature type="transmembrane region" description="Helical" evidence="6">
    <location>
        <begin position="40"/>
        <end position="58"/>
    </location>
</feature>
<dbReference type="AlphaFoldDB" id="A0A7G9SHX8"/>
<feature type="transmembrane region" description="Helical" evidence="6">
    <location>
        <begin position="252"/>
        <end position="269"/>
    </location>
</feature>
<keyword evidence="5 6" id="KW-0472">Membrane</keyword>
<feature type="transmembrane region" description="Helical" evidence="6">
    <location>
        <begin position="70"/>
        <end position="91"/>
    </location>
</feature>
<keyword evidence="4 6" id="KW-1133">Transmembrane helix</keyword>
<feature type="transmembrane region" description="Helical" evidence="6">
    <location>
        <begin position="126"/>
        <end position="144"/>
    </location>
</feature>
<dbReference type="GO" id="GO:0016020">
    <property type="term" value="C:membrane"/>
    <property type="evidence" value="ECO:0007669"/>
    <property type="project" value="UniProtKB-SubCell"/>
</dbReference>
<protein>
    <submittedName>
        <fullName evidence="8">DMT family transporter</fullName>
    </submittedName>
</protein>
<feature type="transmembrane region" description="Helical" evidence="6">
    <location>
        <begin position="188"/>
        <end position="209"/>
    </location>
</feature>
<dbReference type="EMBL" id="CP060718">
    <property type="protein sequence ID" value="QNN67453.1"/>
    <property type="molecule type" value="Genomic_DNA"/>
</dbReference>
<evidence type="ECO:0000256" key="5">
    <source>
        <dbReference type="ARBA" id="ARBA00023136"/>
    </source>
</evidence>
<evidence type="ECO:0000256" key="3">
    <source>
        <dbReference type="ARBA" id="ARBA00022692"/>
    </source>
</evidence>
<comment type="similarity">
    <text evidence="2">Belongs to the EamA transporter family.</text>
</comment>
<dbReference type="InterPro" id="IPR050638">
    <property type="entry name" value="AA-Vitamin_Transporters"/>
</dbReference>
<dbReference type="RefSeq" id="WP_187538042.1">
    <property type="nucleotide sequence ID" value="NZ_BAABJT010000001.1"/>
</dbReference>
<feature type="transmembrane region" description="Helical" evidence="6">
    <location>
        <begin position="156"/>
        <end position="176"/>
    </location>
</feature>
<sequence>MSKRRADLSVVIPFIIFTLIWGGTWIVIRDQLGTVPAHWSVTYRFIIAAAAMAVVAVARGESLRLPRSGILAAAILGALQFVINFNAVYLAEHHVTSGLVATVFALLVIPNTLLGWAFLGQKPSARFAWGSLVAVAGIMLLFVHELREHPARTDEILLGIALTIVGMLGASAANVFQARDKVRRFPLFSLLTWAMGLGALMDGVIALALSGAPVIETRPGYWFGLVYLAIFASALAFSLYLPVVRKIGPGKAAYSSALVPIIAMGFSTWLEDYRWTALTIAGALLAIGGMLLALTRSRSTVPAPDAG</sequence>
<evidence type="ECO:0000256" key="2">
    <source>
        <dbReference type="ARBA" id="ARBA00007362"/>
    </source>
</evidence>
<feature type="transmembrane region" description="Helical" evidence="6">
    <location>
        <begin position="221"/>
        <end position="240"/>
    </location>
</feature>
<feature type="transmembrane region" description="Helical" evidence="6">
    <location>
        <begin position="7"/>
        <end position="28"/>
    </location>
</feature>
<dbReference type="KEGG" id="slut:H9L13_00280"/>
<keyword evidence="3 6" id="KW-0812">Transmembrane</keyword>
<evidence type="ECO:0000256" key="6">
    <source>
        <dbReference type="SAM" id="Phobius"/>
    </source>
</evidence>
<gene>
    <name evidence="8" type="ORF">H9L13_00280</name>
</gene>
<evidence type="ECO:0000256" key="4">
    <source>
        <dbReference type="ARBA" id="ARBA00022989"/>
    </source>
</evidence>
<dbReference type="PANTHER" id="PTHR32322">
    <property type="entry name" value="INNER MEMBRANE TRANSPORTER"/>
    <property type="match status" value="1"/>
</dbReference>
<feature type="domain" description="EamA" evidence="7">
    <location>
        <begin position="12"/>
        <end position="142"/>
    </location>
</feature>
<comment type="subcellular location">
    <subcellularLocation>
        <location evidence="1">Membrane</location>
        <topology evidence="1">Multi-pass membrane protein</topology>
    </subcellularLocation>
</comment>
<evidence type="ECO:0000313" key="9">
    <source>
        <dbReference type="Proteomes" id="UP000515971"/>
    </source>
</evidence>
<proteinExistence type="inferred from homology"/>
<dbReference type="InterPro" id="IPR037185">
    <property type="entry name" value="EmrE-like"/>
</dbReference>
<feature type="transmembrane region" description="Helical" evidence="6">
    <location>
        <begin position="275"/>
        <end position="294"/>
    </location>
</feature>